<comment type="caution">
    <text evidence="1">The sequence shown here is derived from an EMBL/GenBank/DDBJ whole genome shotgun (WGS) entry which is preliminary data.</text>
</comment>
<organism evidence="1 2">
    <name type="scientific">Solemya velesiana gill symbiont</name>
    <dbReference type="NCBI Taxonomy" id="1918948"/>
    <lineage>
        <taxon>Bacteria</taxon>
        <taxon>Pseudomonadati</taxon>
        <taxon>Pseudomonadota</taxon>
        <taxon>Gammaproteobacteria</taxon>
        <taxon>sulfur-oxidizing symbionts</taxon>
    </lineage>
</organism>
<keyword evidence="2" id="KW-1185">Reference proteome</keyword>
<proteinExistence type="predicted"/>
<evidence type="ECO:0000313" key="1">
    <source>
        <dbReference type="EMBL" id="OOZ35788.1"/>
    </source>
</evidence>
<dbReference type="Proteomes" id="UP000190896">
    <property type="component" value="Unassembled WGS sequence"/>
</dbReference>
<dbReference type="EMBL" id="MPRJ01000076">
    <property type="protein sequence ID" value="OOZ35788.1"/>
    <property type="molecule type" value="Genomic_DNA"/>
</dbReference>
<name>A0A1T2KSE4_9GAMM</name>
<protein>
    <submittedName>
        <fullName evidence="1">Uncharacterized protein</fullName>
    </submittedName>
</protein>
<sequence>MLYPIHGGGSQVESITPKLGDDLLLPLPVVPEKGLSPESDDIVTQGGIGIGSQGELELKVIN</sequence>
<evidence type="ECO:0000313" key="2">
    <source>
        <dbReference type="Proteomes" id="UP000190896"/>
    </source>
</evidence>
<dbReference type="AlphaFoldDB" id="A0A1T2KSE4"/>
<accession>A0A1T2KSE4</accession>
<gene>
    <name evidence="1" type="ORF">BOW51_10295</name>
</gene>
<reference evidence="1 2" key="1">
    <citation type="submission" date="2016-11" db="EMBL/GenBank/DDBJ databases">
        <title>Mixed transmission modes and dynamic genome evolution in an obligate animal-bacterial symbiosis.</title>
        <authorList>
            <person name="Russell S.L."/>
            <person name="Corbett-Detig R.B."/>
            <person name="Cavanaugh C.M."/>
        </authorList>
    </citation>
    <scope>NUCLEOTIDE SEQUENCE [LARGE SCALE GENOMIC DNA]</scope>
    <source>
        <strain evidence="1">Se-Cadez</strain>
    </source>
</reference>